<accession>A0ABR2LB37</accession>
<evidence type="ECO:0000313" key="2">
    <source>
        <dbReference type="EMBL" id="KAK8900568.1"/>
    </source>
</evidence>
<reference evidence="2 3" key="1">
    <citation type="submission" date="2024-04" db="EMBL/GenBank/DDBJ databases">
        <title>Tritrichomonas musculus Genome.</title>
        <authorList>
            <person name="Alves-Ferreira E."/>
            <person name="Grigg M."/>
            <person name="Lorenzi H."/>
            <person name="Galac M."/>
        </authorList>
    </citation>
    <scope>NUCLEOTIDE SEQUENCE [LARGE SCALE GENOMIC DNA]</scope>
    <source>
        <strain evidence="2 3">EAF2021</strain>
    </source>
</reference>
<gene>
    <name evidence="2" type="ORF">M9Y10_002896</name>
</gene>
<proteinExistence type="predicted"/>
<keyword evidence="3" id="KW-1185">Reference proteome</keyword>
<evidence type="ECO:0000256" key="1">
    <source>
        <dbReference type="SAM" id="MobiDB-lite"/>
    </source>
</evidence>
<dbReference type="EMBL" id="JAPFFF010000001">
    <property type="protein sequence ID" value="KAK8900568.1"/>
    <property type="molecule type" value="Genomic_DNA"/>
</dbReference>
<comment type="caution">
    <text evidence="2">The sequence shown here is derived from an EMBL/GenBank/DDBJ whole genome shotgun (WGS) entry which is preliminary data.</text>
</comment>
<sequence>MTSELVNQSEDLNEESIKLDKNKPIVYSHFNILPKADFTTPLTRKFNNQPRIYADIKGIEQDYDTESFLFSKAKTKDDLFQESQERVLQHLENIIQSQNDTFNDSFREIDQMSQENEEHLEKIEKYLEKLKKKMLKKRKFQQKPKIIENPDHQKPAPKISNSQNQRANNLIKLNQKQLE</sequence>
<feature type="region of interest" description="Disordered" evidence="1">
    <location>
        <begin position="136"/>
        <end position="179"/>
    </location>
</feature>
<name>A0ABR2LB37_9EUKA</name>
<feature type="compositionally biased region" description="Polar residues" evidence="1">
    <location>
        <begin position="159"/>
        <end position="179"/>
    </location>
</feature>
<feature type="compositionally biased region" description="Basic and acidic residues" evidence="1">
    <location>
        <begin position="145"/>
        <end position="154"/>
    </location>
</feature>
<dbReference type="Proteomes" id="UP001470230">
    <property type="component" value="Unassembled WGS sequence"/>
</dbReference>
<protein>
    <submittedName>
        <fullName evidence="2">Uncharacterized protein</fullName>
    </submittedName>
</protein>
<evidence type="ECO:0000313" key="3">
    <source>
        <dbReference type="Proteomes" id="UP001470230"/>
    </source>
</evidence>
<organism evidence="2 3">
    <name type="scientific">Tritrichomonas musculus</name>
    <dbReference type="NCBI Taxonomy" id="1915356"/>
    <lineage>
        <taxon>Eukaryota</taxon>
        <taxon>Metamonada</taxon>
        <taxon>Parabasalia</taxon>
        <taxon>Tritrichomonadida</taxon>
        <taxon>Tritrichomonadidae</taxon>
        <taxon>Tritrichomonas</taxon>
    </lineage>
</organism>